<evidence type="ECO:0000313" key="8">
    <source>
        <dbReference type="Proteomes" id="UP001596083"/>
    </source>
</evidence>
<dbReference type="Gene3D" id="3.40.50.20">
    <property type="match status" value="1"/>
</dbReference>
<name>A0ABW0YVK8_9ACTN</name>
<dbReference type="SUPFAM" id="SSF52440">
    <property type="entry name" value="PreATP-grasp domain"/>
    <property type="match status" value="1"/>
</dbReference>
<dbReference type="PANTHER" id="PTHR23132">
    <property type="entry name" value="D-ALANINE--D-ALANINE LIGASE"/>
    <property type="match status" value="1"/>
</dbReference>
<keyword evidence="5" id="KW-0067">ATP-binding</keyword>
<keyword evidence="4" id="KW-0133">Cell shape</keyword>
<evidence type="ECO:0000313" key="7">
    <source>
        <dbReference type="EMBL" id="MFC5720621.1"/>
    </source>
</evidence>
<comment type="pathway">
    <text evidence="4">Cell wall biogenesis; peptidoglycan biosynthesis.</text>
</comment>
<sequence>MSDLKQVLVLAGGLSPERDVSLQSGRYVIDALQRAGVDAVLRDTDATLLPELADHPPSVAIPLLHGAAGEDGTVREVLQMARVPYVGARPSACRAAFDKPTAKDVFAAAGIRTPAFVTLPKQAFHDYGVAALTRRVIEHLGLPLVVKPRAGGSALGVTAVESADQLAAALVTAAGYHPDVLIEERVDGSELAIAVAEIDGEPVALPPVEIVTPGGSYDYTARYTSGLTDFRCPAPLDPGLLAEAGRTAVLAHRSLGLRHLSRTDAIATREGDLYVLETNVAPGMTATSTYPIALQAAGHHIAAFFKELALQVLRG</sequence>
<dbReference type="Gene3D" id="3.30.1490.20">
    <property type="entry name" value="ATP-grasp fold, A domain"/>
    <property type="match status" value="1"/>
</dbReference>
<comment type="catalytic activity">
    <reaction evidence="4">
        <text>2 D-alanine + ATP = D-alanyl-D-alanine + ADP + phosphate + H(+)</text>
        <dbReference type="Rhea" id="RHEA:11224"/>
        <dbReference type="ChEBI" id="CHEBI:15378"/>
        <dbReference type="ChEBI" id="CHEBI:30616"/>
        <dbReference type="ChEBI" id="CHEBI:43474"/>
        <dbReference type="ChEBI" id="CHEBI:57416"/>
        <dbReference type="ChEBI" id="CHEBI:57822"/>
        <dbReference type="ChEBI" id="CHEBI:456216"/>
        <dbReference type="EC" id="6.3.2.4"/>
    </reaction>
</comment>
<dbReference type="Pfam" id="PF07478">
    <property type="entry name" value="Dala_Dala_lig_C"/>
    <property type="match status" value="1"/>
</dbReference>
<dbReference type="PANTHER" id="PTHR23132:SF23">
    <property type="entry name" value="D-ALANINE--D-ALANINE LIGASE B"/>
    <property type="match status" value="1"/>
</dbReference>
<dbReference type="InterPro" id="IPR013815">
    <property type="entry name" value="ATP_grasp_subdomain_1"/>
</dbReference>
<gene>
    <name evidence="4" type="primary">ddl</name>
    <name evidence="7" type="ORF">ACFP1Z_10650</name>
</gene>
<comment type="function">
    <text evidence="4">Cell wall formation.</text>
</comment>
<dbReference type="NCBIfam" id="NF002378">
    <property type="entry name" value="PRK01372.1"/>
    <property type="match status" value="1"/>
</dbReference>
<evidence type="ECO:0000256" key="1">
    <source>
        <dbReference type="ARBA" id="ARBA00010871"/>
    </source>
</evidence>
<dbReference type="PROSITE" id="PS50975">
    <property type="entry name" value="ATP_GRASP"/>
    <property type="match status" value="1"/>
</dbReference>
<keyword evidence="4" id="KW-0963">Cytoplasm</keyword>
<keyword evidence="3 4" id="KW-0961">Cell wall biogenesis/degradation</keyword>
<comment type="similarity">
    <text evidence="1 4">Belongs to the D-alanine--D-alanine ligase family.</text>
</comment>
<keyword evidence="2 4" id="KW-0436">Ligase</keyword>
<dbReference type="Proteomes" id="UP001596083">
    <property type="component" value="Unassembled WGS sequence"/>
</dbReference>
<dbReference type="InterPro" id="IPR011761">
    <property type="entry name" value="ATP-grasp"/>
</dbReference>
<keyword evidence="8" id="KW-1185">Reference proteome</keyword>
<dbReference type="EMBL" id="JBHSPB010000005">
    <property type="protein sequence ID" value="MFC5720621.1"/>
    <property type="molecule type" value="Genomic_DNA"/>
</dbReference>
<evidence type="ECO:0000256" key="2">
    <source>
        <dbReference type="ARBA" id="ARBA00022598"/>
    </source>
</evidence>
<dbReference type="EC" id="6.3.2.4" evidence="4"/>
<evidence type="ECO:0000256" key="3">
    <source>
        <dbReference type="ARBA" id="ARBA00023316"/>
    </source>
</evidence>
<keyword evidence="5" id="KW-0547">Nucleotide-binding</keyword>
<comment type="caution">
    <text evidence="7">The sequence shown here is derived from an EMBL/GenBank/DDBJ whole genome shotgun (WGS) entry which is preliminary data.</text>
</comment>
<keyword evidence="4" id="KW-0573">Peptidoglycan synthesis</keyword>
<evidence type="ECO:0000256" key="5">
    <source>
        <dbReference type="PROSITE-ProRule" id="PRU00409"/>
    </source>
</evidence>
<dbReference type="InterPro" id="IPR011095">
    <property type="entry name" value="Dala_Dala_lig_C"/>
</dbReference>
<dbReference type="RefSeq" id="WP_390315775.1">
    <property type="nucleotide sequence ID" value="NZ_JBHSPB010000005.1"/>
</dbReference>
<dbReference type="InterPro" id="IPR005905">
    <property type="entry name" value="D_ala_D_ala"/>
</dbReference>
<protein>
    <recommendedName>
        <fullName evidence="4">D-alanine--D-alanine ligase</fullName>
        <ecNumber evidence="4">6.3.2.4</ecNumber>
    </recommendedName>
    <alternativeName>
        <fullName evidence="4">D-Ala-D-Ala ligase</fullName>
    </alternativeName>
    <alternativeName>
        <fullName evidence="4">D-alanylalanine synthetase</fullName>
    </alternativeName>
</protein>
<dbReference type="Gene3D" id="3.30.470.20">
    <property type="entry name" value="ATP-grasp fold, B domain"/>
    <property type="match status" value="1"/>
</dbReference>
<dbReference type="SMART" id="SM01209">
    <property type="entry name" value="GARS_A"/>
    <property type="match status" value="1"/>
</dbReference>
<evidence type="ECO:0000259" key="6">
    <source>
        <dbReference type="PROSITE" id="PS50975"/>
    </source>
</evidence>
<evidence type="ECO:0000256" key="4">
    <source>
        <dbReference type="HAMAP-Rule" id="MF_00047"/>
    </source>
</evidence>
<comment type="subcellular location">
    <subcellularLocation>
        <location evidence="4">Cytoplasm</location>
    </subcellularLocation>
</comment>
<reference evidence="8" key="1">
    <citation type="journal article" date="2019" name="Int. J. Syst. Evol. Microbiol.">
        <title>The Global Catalogue of Microorganisms (GCM) 10K type strain sequencing project: providing services to taxonomists for standard genome sequencing and annotation.</title>
        <authorList>
            <consortium name="The Broad Institute Genomics Platform"/>
            <consortium name="The Broad Institute Genome Sequencing Center for Infectious Disease"/>
            <person name="Wu L."/>
            <person name="Ma J."/>
        </authorList>
    </citation>
    <scope>NUCLEOTIDE SEQUENCE [LARGE SCALE GENOMIC DNA]</scope>
    <source>
        <strain evidence="8">CGMCC 4.7304</strain>
    </source>
</reference>
<dbReference type="HAMAP" id="MF_00047">
    <property type="entry name" value="Dala_Dala_lig"/>
    <property type="match status" value="1"/>
</dbReference>
<organism evidence="7 8">
    <name type="scientific">Streptomyces gamaensis</name>
    <dbReference type="NCBI Taxonomy" id="1763542"/>
    <lineage>
        <taxon>Bacteria</taxon>
        <taxon>Bacillati</taxon>
        <taxon>Actinomycetota</taxon>
        <taxon>Actinomycetes</taxon>
        <taxon>Kitasatosporales</taxon>
        <taxon>Streptomycetaceae</taxon>
        <taxon>Streptomyces</taxon>
    </lineage>
</organism>
<dbReference type="Pfam" id="PF01820">
    <property type="entry name" value="Dala_Dala_lig_N"/>
    <property type="match status" value="1"/>
</dbReference>
<dbReference type="InterPro" id="IPR016185">
    <property type="entry name" value="PreATP-grasp_dom_sf"/>
</dbReference>
<feature type="domain" description="ATP-grasp" evidence="6">
    <location>
        <begin position="103"/>
        <end position="310"/>
    </location>
</feature>
<accession>A0ABW0YVK8</accession>
<proteinExistence type="inferred from homology"/>
<dbReference type="InterPro" id="IPR011127">
    <property type="entry name" value="Dala_Dala_lig_N"/>
</dbReference>
<dbReference type="GO" id="GO:0008716">
    <property type="term" value="F:D-alanine-D-alanine ligase activity"/>
    <property type="evidence" value="ECO:0007669"/>
    <property type="project" value="UniProtKB-EC"/>
</dbReference>
<dbReference type="SUPFAM" id="SSF56059">
    <property type="entry name" value="Glutathione synthetase ATP-binding domain-like"/>
    <property type="match status" value="1"/>
</dbReference>